<proteinExistence type="predicted"/>
<dbReference type="PANTHER" id="PTHR46844">
    <property type="entry name" value="SLR5058 PROTEIN"/>
    <property type="match status" value="1"/>
</dbReference>
<evidence type="ECO:0000256" key="2">
    <source>
        <dbReference type="ARBA" id="ARBA00022840"/>
    </source>
</evidence>
<dbReference type="Pfam" id="PF13516">
    <property type="entry name" value="LRR_6"/>
    <property type="match status" value="6"/>
</dbReference>
<feature type="domain" description="NACHT" evidence="4">
    <location>
        <begin position="402"/>
        <end position="526"/>
    </location>
</feature>
<organism evidence="5 6">
    <name type="scientific">Porites lobata</name>
    <dbReference type="NCBI Taxonomy" id="104759"/>
    <lineage>
        <taxon>Eukaryota</taxon>
        <taxon>Metazoa</taxon>
        <taxon>Cnidaria</taxon>
        <taxon>Anthozoa</taxon>
        <taxon>Hexacorallia</taxon>
        <taxon>Scleractinia</taxon>
        <taxon>Fungiina</taxon>
        <taxon>Poritidae</taxon>
        <taxon>Porites</taxon>
    </lineage>
</organism>
<dbReference type="SMART" id="SM00368">
    <property type="entry name" value="LRR_RI"/>
    <property type="match status" value="10"/>
</dbReference>
<keyword evidence="2" id="KW-0067">ATP-binding</keyword>
<feature type="coiled-coil region" evidence="3">
    <location>
        <begin position="217"/>
        <end position="258"/>
    </location>
</feature>
<sequence>FRSSHLGVTDNQKRWLVFGIALNKIFVPHIRHFVEQEVDKEYNNLKTSHNIHTQSTSGCLQRWPARKFLKYENINGNSRHPKLPGGKYNISLFDCRVLSHIDFAKLYVENFMAKFSAFGDQCDASAVLTLLGVMRVFSTAVQAAAGDVRNARNDWAHCVFSKWDPVKFQQSFVEMEHLARVMALPAADEAKLLGELKDWETKETLLCMNSPIDSALLQLVQQEVKFLQDNLKNFDQEKVRVQQELQNAAIILEEMKQTVERLNNFQGNPTCLTSPAHFHITDNADERFGNLETRTGQVEDQVHSLTAKFHDLTAKESALTNASLQDQLMTCDGKLVELIRRDYKGAVLCPFPWCEDELQLKLSNIFTRLQIVSRSKERSQLTDNTVNMTEIFKSHPEWHNPRVVLIEGNPGMGKTTYCQKLAYDWSVGEIPPDASFPEVNILLLLKCRDMHMKTANIEEAIDDQLLPHDANKREKEDLFHFIRSNPSRIFLVLDGLDELREDLLGGFLPLIQGKAFANVYLMLTARHEAGMRVRRYFDTLLELVGYTKDDVESYIKKYFISHGDQSLADKMIKQLILDKQLAELTANPLNTALLCLLCEEKRGVFPSKRTMMYDDLVSCALRRYFAKGGISLGDQDPMERCVSELNQLGKMAFEALLKNQIYFTQDELKSHPATLNFLRLPFLSREPSVSKIRPTPTYAFTHKTFQEYFAAFYLAHQLLSGDKEKERLLDELSPIDNWQAWEFLIALVLSKSFEAAVTVVSRLCAFFCHKRHLSLTDLNRDEADLDQKIFKDNPHDWAEYLTKMGKDDRTLCNVLNNTLDLIAECEDGDSELKDYQKKVVRVLARCFPIQKLELKLSDSTTCSVCSEYLRFNYSLTDLILRSTFDTKLLKTIEHVFRFKQNLVHFKLFDLASAFDAFIGVLVAPPEQEKAFSNLAQRLEWKSSVGIKALLCEVLQSGRVLTHLNLERVYICDGGTEVLAEFLQTNRALTNVNLRDAMIFDYGAFALGNALQSNCTLTHLSLPENWISGVGAFALAASLESNSVLVYLDLSQNLGGDLVAPSLSKAVESNCTLKYLNLSQCIDCTEKDTPFQDSANVHVEMIGSEGASGLAKALPFNCTLTYLDLQYNNIGDSGAAALGEALQTNTTLKELYLKDNKIGETGSEALGKGLQSNHTLNHLNLDFNQDIGDSGAAAIARALQSSRSQLTRLDLGFNKINSSGATSLSEALSVNSSLTHLGLWSNKINSSGAATIAKSLQSNRTLIHLGLGRNEIGDSGAKELAHALNNHNNTLCFLDLGGNYSISSVGRESLEQVDQSKCIVKYDGWW</sequence>
<dbReference type="InterPro" id="IPR027417">
    <property type="entry name" value="P-loop_NTPase"/>
</dbReference>
<name>A0ABN8S4W6_9CNID</name>
<keyword evidence="3" id="KW-0175">Coiled coil</keyword>
<gene>
    <name evidence="5" type="ORF">PLOB_00033402</name>
</gene>
<accession>A0ABN8S4W6</accession>
<dbReference type="EMBL" id="CALNXK010000444">
    <property type="protein sequence ID" value="CAH3185786.1"/>
    <property type="molecule type" value="Genomic_DNA"/>
</dbReference>
<dbReference type="InterPro" id="IPR032675">
    <property type="entry name" value="LRR_dom_sf"/>
</dbReference>
<protein>
    <recommendedName>
        <fullName evidence="4">NACHT domain-containing protein</fullName>
    </recommendedName>
</protein>
<evidence type="ECO:0000313" key="5">
    <source>
        <dbReference type="EMBL" id="CAH3185786.1"/>
    </source>
</evidence>
<dbReference type="SUPFAM" id="SSF52540">
    <property type="entry name" value="P-loop containing nucleoside triphosphate hydrolases"/>
    <property type="match status" value="1"/>
</dbReference>
<dbReference type="Gene3D" id="3.40.50.300">
    <property type="entry name" value="P-loop containing nucleotide triphosphate hydrolases"/>
    <property type="match status" value="1"/>
</dbReference>
<evidence type="ECO:0000313" key="6">
    <source>
        <dbReference type="Proteomes" id="UP001159405"/>
    </source>
</evidence>
<evidence type="ECO:0000259" key="4">
    <source>
        <dbReference type="PROSITE" id="PS50837"/>
    </source>
</evidence>
<reference evidence="5 6" key="1">
    <citation type="submission" date="2022-05" db="EMBL/GenBank/DDBJ databases">
        <authorList>
            <consortium name="Genoscope - CEA"/>
            <person name="William W."/>
        </authorList>
    </citation>
    <scope>NUCLEOTIDE SEQUENCE [LARGE SCALE GENOMIC DNA]</scope>
</reference>
<keyword evidence="6" id="KW-1185">Reference proteome</keyword>
<dbReference type="PROSITE" id="PS50837">
    <property type="entry name" value="NACHT"/>
    <property type="match status" value="1"/>
</dbReference>
<dbReference type="Proteomes" id="UP001159405">
    <property type="component" value="Unassembled WGS sequence"/>
</dbReference>
<comment type="caution">
    <text evidence="5">The sequence shown here is derived from an EMBL/GenBank/DDBJ whole genome shotgun (WGS) entry which is preliminary data.</text>
</comment>
<dbReference type="Pfam" id="PF05729">
    <property type="entry name" value="NACHT"/>
    <property type="match status" value="1"/>
</dbReference>
<dbReference type="PANTHER" id="PTHR46844:SF1">
    <property type="entry name" value="SLR5058 PROTEIN"/>
    <property type="match status" value="1"/>
</dbReference>
<dbReference type="InterPro" id="IPR001611">
    <property type="entry name" value="Leu-rich_rpt"/>
</dbReference>
<feature type="non-terminal residue" evidence="5">
    <location>
        <position position="1"/>
    </location>
</feature>
<keyword evidence="1" id="KW-0547">Nucleotide-binding</keyword>
<dbReference type="Gene3D" id="3.80.10.10">
    <property type="entry name" value="Ribonuclease Inhibitor"/>
    <property type="match status" value="3"/>
</dbReference>
<evidence type="ECO:0000256" key="1">
    <source>
        <dbReference type="ARBA" id="ARBA00022741"/>
    </source>
</evidence>
<dbReference type="SUPFAM" id="SSF52047">
    <property type="entry name" value="RNI-like"/>
    <property type="match status" value="2"/>
</dbReference>
<dbReference type="InterPro" id="IPR007111">
    <property type="entry name" value="NACHT_NTPase"/>
</dbReference>
<evidence type="ECO:0000256" key="3">
    <source>
        <dbReference type="SAM" id="Coils"/>
    </source>
</evidence>